<protein>
    <submittedName>
        <fullName evidence="1">Uncharacterized protein</fullName>
    </submittedName>
</protein>
<proteinExistence type="predicted"/>
<organism evidence="1 2">
    <name type="scientific">Petrolisthes cinctipes</name>
    <name type="common">Flat porcelain crab</name>
    <dbReference type="NCBI Taxonomy" id="88211"/>
    <lineage>
        <taxon>Eukaryota</taxon>
        <taxon>Metazoa</taxon>
        <taxon>Ecdysozoa</taxon>
        <taxon>Arthropoda</taxon>
        <taxon>Crustacea</taxon>
        <taxon>Multicrustacea</taxon>
        <taxon>Malacostraca</taxon>
        <taxon>Eumalacostraca</taxon>
        <taxon>Eucarida</taxon>
        <taxon>Decapoda</taxon>
        <taxon>Pleocyemata</taxon>
        <taxon>Anomura</taxon>
        <taxon>Galatheoidea</taxon>
        <taxon>Porcellanidae</taxon>
        <taxon>Petrolisthes</taxon>
    </lineage>
</organism>
<gene>
    <name evidence="1" type="ORF">Pcinc_007696</name>
</gene>
<evidence type="ECO:0000313" key="1">
    <source>
        <dbReference type="EMBL" id="KAK3888238.1"/>
    </source>
</evidence>
<dbReference type="Proteomes" id="UP001286313">
    <property type="component" value="Unassembled WGS sequence"/>
</dbReference>
<evidence type="ECO:0000313" key="2">
    <source>
        <dbReference type="Proteomes" id="UP001286313"/>
    </source>
</evidence>
<sequence length="68" mass="7278">MANPAPPRRSGAMKIRLTNDEEVVAIIPNSRSSNNNSGIGGVADDEEEEVGVVVPCWSLACKNWKVVV</sequence>
<name>A0AAE1G7Z5_PETCI</name>
<accession>A0AAE1G7Z5</accession>
<dbReference type="EMBL" id="JAWQEG010000577">
    <property type="protein sequence ID" value="KAK3888238.1"/>
    <property type="molecule type" value="Genomic_DNA"/>
</dbReference>
<reference evidence="1" key="1">
    <citation type="submission" date="2023-10" db="EMBL/GenBank/DDBJ databases">
        <title>Genome assemblies of two species of porcelain crab, Petrolisthes cinctipes and Petrolisthes manimaculis (Anomura: Porcellanidae).</title>
        <authorList>
            <person name="Angst P."/>
        </authorList>
    </citation>
    <scope>NUCLEOTIDE SEQUENCE</scope>
    <source>
        <strain evidence="1">PB745_01</strain>
        <tissue evidence="1">Gill</tissue>
    </source>
</reference>
<comment type="caution">
    <text evidence="1">The sequence shown here is derived from an EMBL/GenBank/DDBJ whole genome shotgun (WGS) entry which is preliminary data.</text>
</comment>
<keyword evidence="2" id="KW-1185">Reference proteome</keyword>
<dbReference type="AlphaFoldDB" id="A0AAE1G7Z5"/>